<evidence type="ECO:0000313" key="6">
    <source>
        <dbReference type="Proteomes" id="UP000535182"/>
    </source>
</evidence>
<keyword evidence="1 5" id="KW-0808">Transferase</keyword>
<dbReference type="NCBIfam" id="NF002332">
    <property type="entry name" value="PRK01293.1"/>
    <property type="match status" value="1"/>
</dbReference>
<evidence type="ECO:0000259" key="4">
    <source>
        <dbReference type="Pfam" id="PF20866"/>
    </source>
</evidence>
<dbReference type="NCBIfam" id="TIGR03135">
    <property type="entry name" value="malonate_mdcG"/>
    <property type="match status" value="1"/>
</dbReference>
<feature type="domain" description="Phosphoribosyl-dephospho-CoA transferase MdcG N-terminal" evidence="4">
    <location>
        <begin position="10"/>
        <end position="83"/>
    </location>
</feature>
<dbReference type="EC" id="2.7.7.66" evidence="5"/>
<gene>
    <name evidence="5" type="ORF">HDF14_001055</name>
</gene>
<feature type="domain" description="Phosphoribosyl-dephospho-CoA transferase MdcG C-terminal" evidence="3">
    <location>
        <begin position="96"/>
        <end position="208"/>
    </location>
</feature>
<dbReference type="Proteomes" id="UP000535182">
    <property type="component" value="Unassembled WGS sequence"/>
</dbReference>
<reference evidence="5 6" key="1">
    <citation type="submission" date="2020-08" db="EMBL/GenBank/DDBJ databases">
        <title>Genomic Encyclopedia of Type Strains, Phase IV (KMG-V): Genome sequencing to study the core and pangenomes of soil and plant-associated prokaryotes.</title>
        <authorList>
            <person name="Whitman W."/>
        </authorList>
    </citation>
    <scope>NUCLEOTIDE SEQUENCE [LARGE SCALE GENOMIC DNA]</scope>
    <source>
        <strain evidence="5 6">X5P2</strain>
    </source>
</reference>
<keyword evidence="2 5" id="KW-0548">Nucleotidyltransferase</keyword>
<evidence type="ECO:0000313" key="5">
    <source>
        <dbReference type="EMBL" id="MBB5327450.1"/>
    </source>
</evidence>
<evidence type="ECO:0000256" key="1">
    <source>
        <dbReference type="ARBA" id="ARBA00022679"/>
    </source>
</evidence>
<dbReference type="InterPro" id="IPR049180">
    <property type="entry name" value="MdcG_C"/>
</dbReference>
<dbReference type="Pfam" id="PF20866">
    <property type="entry name" value="MdcG_N"/>
    <property type="match status" value="1"/>
</dbReference>
<comment type="caution">
    <text evidence="5">The sequence shown here is derived from an EMBL/GenBank/DDBJ whole genome shotgun (WGS) entry which is preliminary data.</text>
</comment>
<dbReference type="InterPro" id="IPR017557">
    <property type="entry name" value="Holo-ACP_synthase"/>
</dbReference>
<protein>
    <submittedName>
        <fullName evidence="5">Phosphoribosyl-dephospho-CoA transferase</fullName>
        <ecNumber evidence="5">2.7.7.66</ecNumber>
    </submittedName>
</protein>
<dbReference type="RefSeq" id="WP_183974150.1">
    <property type="nucleotide sequence ID" value="NZ_JACHEB010000002.1"/>
</dbReference>
<evidence type="ECO:0000259" key="3">
    <source>
        <dbReference type="Pfam" id="PF10620"/>
    </source>
</evidence>
<name>A0A9X0QBT4_9BACT</name>
<dbReference type="GO" id="GO:0016779">
    <property type="term" value="F:nucleotidyltransferase activity"/>
    <property type="evidence" value="ECO:0007669"/>
    <property type="project" value="UniProtKB-KW"/>
</dbReference>
<dbReference type="EMBL" id="JACHEB010000002">
    <property type="protein sequence ID" value="MBB5327450.1"/>
    <property type="molecule type" value="Genomic_DNA"/>
</dbReference>
<evidence type="ECO:0000256" key="2">
    <source>
        <dbReference type="ARBA" id="ARBA00022695"/>
    </source>
</evidence>
<dbReference type="InterPro" id="IPR048903">
    <property type="entry name" value="MdcG_N"/>
</dbReference>
<accession>A0A9X0QBT4</accession>
<dbReference type="Pfam" id="PF10620">
    <property type="entry name" value="MdcG"/>
    <property type="match status" value="1"/>
</dbReference>
<keyword evidence="6" id="KW-1185">Reference proteome</keyword>
<sequence>MLPTDQYSPRVHDLLLLRAGIVSSADVAKPAWVSSSPASNLWVVVRRAIAPDGLVAVGIRGINRQQRWGGFADVANVKERLHPSQLSFHMACRTRIVVPALAALSWLEGQLDKSELDWGPVGSVGFELATGQQVVTGTSDLDIALFAPTRFTRETARELWSVMKVAAVKVDVRVETLYCGFSLEEYAREETGQVLVRLPESRQLATDPWSVSVIKDEK</sequence>
<dbReference type="AlphaFoldDB" id="A0A9X0QBT4"/>
<organism evidence="5 6">
    <name type="scientific">Tunturiibacter gelidiferens</name>
    <dbReference type="NCBI Taxonomy" id="3069689"/>
    <lineage>
        <taxon>Bacteria</taxon>
        <taxon>Pseudomonadati</taxon>
        <taxon>Acidobacteriota</taxon>
        <taxon>Terriglobia</taxon>
        <taxon>Terriglobales</taxon>
        <taxon>Acidobacteriaceae</taxon>
        <taxon>Tunturiibacter</taxon>
    </lineage>
</organism>
<proteinExistence type="predicted"/>